<reference evidence="8" key="1">
    <citation type="submission" date="2020-05" db="EMBL/GenBank/DDBJ databases">
        <authorList>
            <person name="Chiriac C."/>
            <person name="Salcher M."/>
            <person name="Ghai R."/>
            <person name="Kavagutti S V."/>
        </authorList>
    </citation>
    <scope>NUCLEOTIDE SEQUENCE</scope>
</reference>
<dbReference type="InterPro" id="IPR000994">
    <property type="entry name" value="Pept_M24"/>
</dbReference>
<name>A0A6J6RG12_9ZZZZ</name>
<dbReference type="HAMAP" id="MF_01974">
    <property type="entry name" value="MetAP_1"/>
    <property type="match status" value="1"/>
</dbReference>
<evidence type="ECO:0000313" key="6">
    <source>
        <dbReference type="EMBL" id="CAB4609556.1"/>
    </source>
</evidence>
<evidence type="ECO:0000256" key="1">
    <source>
        <dbReference type="ARBA" id="ARBA00022438"/>
    </source>
</evidence>
<dbReference type="GO" id="GO:0006508">
    <property type="term" value="P:proteolysis"/>
    <property type="evidence" value="ECO:0007669"/>
    <property type="project" value="UniProtKB-KW"/>
</dbReference>
<protein>
    <submittedName>
        <fullName evidence="8">Unannotated protein</fullName>
    </submittedName>
</protein>
<dbReference type="PANTHER" id="PTHR43330:SF27">
    <property type="entry name" value="METHIONINE AMINOPEPTIDASE"/>
    <property type="match status" value="1"/>
</dbReference>
<gene>
    <name evidence="6" type="ORF">UFOPK1811_01326</name>
    <name evidence="7" type="ORF">UFOPK2360_01339</name>
    <name evidence="8" type="ORF">UFOPK2659_00712</name>
    <name evidence="9" type="ORF">UFOPK3306_01133</name>
    <name evidence="10" type="ORF">UFOPK4209_00429</name>
</gene>
<evidence type="ECO:0000256" key="3">
    <source>
        <dbReference type="ARBA" id="ARBA00022723"/>
    </source>
</evidence>
<dbReference type="InterPro" id="IPR036005">
    <property type="entry name" value="Creatinase/aminopeptidase-like"/>
</dbReference>
<dbReference type="GO" id="GO:0070006">
    <property type="term" value="F:metalloaminopeptidase activity"/>
    <property type="evidence" value="ECO:0007669"/>
    <property type="project" value="InterPro"/>
</dbReference>
<sequence>MAIEIKTLAQLKLMRIAGLLVADTLELIKNAVAPGVTTKDLDKIAAESIKAGGGIPSFLGYHGYPATICTSVNDEVVHGIPNDKPLKDGDVISIDCGAIVDGWHGDSAISVGVGEVSSEDQKMMDACAQSMWAGIAAAKIDGKLTDLSAAIEKSINASGKYGILRDYGGHGIGTEMHQEPHLLNFGVAGRGPTLVAGIALAVEPMITRGSHKVRTLDDEWTVVTQDGARAAHTEHSFALTPDGGIFVLTAKDGGAAGLAPFGREISPLI</sequence>
<accession>A0A6J6RG12</accession>
<dbReference type="NCBIfam" id="TIGR00500">
    <property type="entry name" value="met_pdase_I"/>
    <property type="match status" value="1"/>
</dbReference>
<dbReference type="EMBL" id="CAFBPY010000046">
    <property type="protein sequence ID" value="CAB5036348.1"/>
    <property type="molecule type" value="Genomic_DNA"/>
</dbReference>
<keyword evidence="4" id="KW-0378">Hydrolase</keyword>
<dbReference type="PANTHER" id="PTHR43330">
    <property type="entry name" value="METHIONINE AMINOPEPTIDASE"/>
    <property type="match status" value="1"/>
</dbReference>
<dbReference type="EMBL" id="CAEZXH010000124">
    <property type="protein sequence ID" value="CAB4695007.1"/>
    <property type="molecule type" value="Genomic_DNA"/>
</dbReference>
<evidence type="ECO:0000313" key="10">
    <source>
        <dbReference type="EMBL" id="CAB5036348.1"/>
    </source>
</evidence>
<keyword evidence="2" id="KW-0645">Protease</keyword>
<dbReference type="Gene3D" id="3.90.230.10">
    <property type="entry name" value="Creatinase/methionine aminopeptidase superfamily"/>
    <property type="match status" value="1"/>
</dbReference>
<feature type="domain" description="Peptidase M24" evidence="5">
    <location>
        <begin position="13"/>
        <end position="238"/>
    </location>
</feature>
<dbReference type="EMBL" id="CAFBLI010000105">
    <property type="protein sequence ID" value="CAB4874679.1"/>
    <property type="molecule type" value="Genomic_DNA"/>
</dbReference>
<dbReference type="SUPFAM" id="SSF55920">
    <property type="entry name" value="Creatinase/aminopeptidase"/>
    <property type="match status" value="1"/>
</dbReference>
<evidence type="ECO:0000256" key="2">
    <source>
        <dbReference type="ARBA" id="ARBA00022670"/>
    </source>
</evidence>
<evidence type="ECO:0000313" key="8">
    <source>
        <dbReference type="EMBL" id="CAB4722059.1"/>
    </source>
</evidence>
<keyword evidence="1" id="KW-0031">Aminopeptidase</keyword>
<evidence type="ECO:0000259" key="5">
    <source>
        <dbReference type="Pfam" id="PF00557"/>
    </source>
</evidence>
<dbReference type="InterPro" id="IPR001714">
    <property type="entry name" value="Pept_M24_MAP"/>
</dbReference>
<keyword evidence="3" id="KW-0479">Metal-binding</keyword>
<evidence type="ECO:0000313" key="9">
    <source>
        <dbReference type="EMBL" id="CAB4874679.1"/>
    </source>
</evidence>
<proteinExistence type="inferred from homology"/>
<dbReference type="Pfam" id="PF00557">
    <property type="entry name" value="Peptidase_M24"/>
    <property type="match status" value="1"/>
</dbReference>
<evidence type="ECO:0000256" key="4">
    <source>
        <dbReference type="ARBA" id="ARBA00022801"/>
    </source>
</evidence>
<dbReference type="PRINTS" id="PR00599">
    <property type="entry name" value="MAPEPTIDASE"/>
</dbReference>
<dbReference type="PROSITE" id="PS00680">
    <property type="entry name" value="MAP_1"/>
    <property type="match status" value="1"/>
</dbReference>
<dbReference type="InterPro" id="IPR002467">
    <property type="entry name" value="Pept_M24A_MAP1"/>
</dbReference>
<dbReference type="CDD" id="cd01086">
    <property type="entry name" value="MetAP1"/>
    <property type="match status" value="1"/>
</dbReference>
<evidence type="ECO:0000313" key="7">
    <source>
        <dbReference type="EMBL" id="CAB4695007.1"/>
    </source>
</evidence>
<dbReference type="AlphaFoldDB" id="A0A6J6RG12"/>
<dbReference type="EMBL" id="CAEZUJ010000095">
    <property type="protein sequence ID" value="CAB4609556.1"/>
    <property type="molecule type" value="Genomic_DNA"/>
</dbReference>
<dbReference type="EMBL" id="CAEZYJ010000091">
    <property type="protein sequence ID" value="CAB4722059.1"/>
    <property type="molecule type" value="Genomic_DNA"/>
</dbReference>
<dbReference type="GO" id="GO:0046872">
    <property type="term" value="F:metal ion binding"/>
    <property type="evidence" value="ECO:0007669"/>
    <property type="project" value="UniProtKB-KW"/>
</dbReference>
<dbReference type="GO" id="GO:0005829">
    <property type="term" value="C:cytosol"/>
    <property type="evidence" value="ECO:0007669"/>
    <property type="project" value="TreeGrafter"/>
</dbReference>
<organism evidence="8">
    <name type="scientific">freshwater metagenome</name>
    <dbReference type="NCBI Taxonomy" id="449393"/>
    <lineage>
        <taxon>unclassified sequences</taxon>
        <taxon>metagenomes</taxon>
        <taxon>ecological metagenomes</taxon>
    </lineage>
</organism>